<name>A0A839V0Y7_9PROT</name>
<organism evidence="1 3">
    <name type="scientific">Endobacter medicaginis</name>
    <dbReference type="NCBI Taxonomy" id="1181271"/>
    <lineage>
        <taxon>Bacteria</taxon>
        <taxon>Pseudomonadati</taxon>
        <taxon>Pseudomonadota</taxon>
        <taxon>Alphaproteobacteria</taxon>
        <taxon>Acetobacterales</taxon>
        <taxon>Acetobacteraceae</taxon>
        <taxon>Endobacter</taxon>
    </lineage>
</organism>
<evidence type="ECO:0000313" key="2">
    <source>
        <dbReference type="EMBL" id="NVN32172.1"/>
    </source>
</evidence>
<dbReference type="RefSeq" id="WP_176626912.1">
    <property type="nucleotide sequence ID" value="NZ_JABXXQ010000683.1"/>
</dbReference>
<keyword evidence="3" id="KW-1185">Reference proteome</keyword>
<dbReference type="Pfam" id="PF06108">
    <property type="entry name" value="DUF952"/>
    <property type="match status" value="1"/>
</dbReference>
<accession>A0A839V0Y7</accession>
<dbReference type="Proteomes" id="UP000565205">
    <property type="component" value="Unassembled WGS sequence"/>
</dbReference>
<protein>
    <submittedName>
        <fullName evidence="2">DUF952 domain-containing protein</fullName>
    </submittedName>
</protein>
<dbReference type="PANTHER" id="PTHR34129">
    <property type="entry name" value="BLR1139 PROTEIN"/>
    <property type="match status" value="1"/>
</dbReference>
<gene>
    <name evidence="1" type="ORF">FHR90_001100</name>
    <name evidence="2" type="ORF">HUK83_17755</name>
</gene>
<dbReference type="SUPFAM" id="SSF56399">
    <property type="entry name" value="ADP-ribosylation"/>
    <property type="match status" value="1"/>
</dbReference>
<reference evidence="2 4" key="1">
    <citation type="submission" date="2020-06" db="EMBL/GenBank/DDBJ databases">
        <title>Description of novel acetic acid bacteria.</title>
        <authorList>
            <person name="Sombolestani A."/>
        </authorList>
    </citation>
    <scope>NUCLEOTIDE SEQUENCE [LARGE SCALE GENOMIC DNA]</scope>
    <source>
        <strain evidence="2 4">LMG 26838</strain>
    </source>
</reference>
<reference evidence="1 3" key="2">
    <citation type="submission" date="2020-08" db="EMBL/GenBank/DDBJ databases">
        <title>Genomic Encyclopedia of Type Strains, Phase III (KMG-III): the genomes of soil and plant-associated and newly described type strains.</title>
        <authorList>
            <person name="Whitman W."/>
        </authorList>
    </citation>
    <scope>NUCLEOTIDE SEQUENCE [LARGE SCALE GENOMIC DNA]</scope>
    <source>
        <strain evidence="1 3">CECT 8088</strain>
    </source>
</reference>
<evidence type="ECO:0000313" key="4">
    <source>
        <dbReference type="Proteomes" id="UP000565205"/>
    </source>
</evidence>
<evidence type="ECO:0000313" key="3">
    <source>
        <dbReference type="Proteomes" id="UP000557688"/>
    </source>
</evidence>
<dbReference type="Gene3D" id="3.20.170.20">
    <property type="entry name" value="Protein of unknown function DUF952"/>
    <property type="match status" value="1"/>
</dbReference>
<proteinExistence type="predicted"/>
<dbReference type="EMBL" id="JABXXQ010000683">
    <property type="protein sequence ID" value="NVN32172.1"/>
    <property type="molecule type" value="Genomic_DNA"/>
</dbReference>
<evidence type="ECO:0000313" key="1">
    <source>
        <dbReference type="EMBL" id="MBB3173282.1"/>
    </source>
</evidence>
<sequence length="100" mass="10605">MSQSLCHVATEADWSAAQAGEVYAPAALARDGFLHCCTEAQLGFVLARHFTGATGLLVLRFDPDRVGAAIEWVRSEPDQDPFPHLFGPLPTAAIVSATPA</sequence>
<comment type="caution">
    <text evidence="1">The sequence shown here is derived from an EMBL/GenBank/DDBJ whole genome shotgun (WGS) entry which is preliminary data.</text>
</comment>
<dbReference type="Proteomes" id="UP000557688">
    <property type="component" value="Unassembled WGS sequence"/>
</dbReference>
<dbReference type="InterPro" id="IPR009297">
    <property type="entry name" value="DUF952"/>
</dbReference>
<dbReference type="AlphaFoldDB" id="A0A839V0Y7"/>
<dbReference type="EMBL" id="JACHXV010000003">
    <property type="protein sequence ID" value="MBB3173282.1"/>
    <property type="molecule type" value="Genomic_DNA"/>
</dbReference>
<dbReference type="PANTHER" id="PTHR34129:SF1">
    <property type="entry name" value="DUF952 DOMAIN-CONTAINING PROTEIN"/>
    <property type="match status" value="1"/>
</dbReference>